<evidence type="ECO:0000256" key="1">
    <source>
        <dbReference type="SAM" id="Phobius"/>
    </source>
</evidence>
<accession>A0A5C5YMI3</accession>
<evidence type="ECO:0000313" key="2">
    <source>
        <dbReference type="EMBL" id="TWT76134.1"/>
    </source>
</evidence>
<evidence type="ECO:0000313" key="3">
    <source>
        <dbReference type="Proteomes" id="UP000318478"/>
    </source>
</evidence>
<reference evidence="2 3" key="1">
    <citation type="submission" date="2019-02" db="EMBL/GenBank/DDBJ databases">
        <title>Deep-cultivation of Planctomycetes and their phenomic and genomic characterization uncovers novel biology.</title>
        <authorList>
            <person name="Wiegand S."/>
            <person name="Jogler M."/>
            <person name="Boedeker C."/>
            <person name="Pinto D."/>
            <person name="Vollmers J."/>
            <person name="Rivas-Marin E."/>
            <person name="Kohn T."/>
            <person name="Peeters S.H."/>
            <person name="Heuer A."/>
            <person name="Rast P."/>
            <person name="Oberbeckmann S."/>
            <person name="Bunk B."/>
            <person name="Jeske O."/>
            <person name="Meyerdierks A."/>
            <person name="Storesund J.E."/>
            <person name="Kallscheuer N."/>
            <person name="Luecker S."/>
            <person name="Lage O.M."/>
            <person name="Pohl T."/>
            <person name="Merkel B.J."/>
            <person name="Hornburger P."/>
            <person name="Mueller R.-W."/>
            <person name="Bruemmer F."/>
            <person name="Labrenz M."/>
            <person name="Spormann A.M."/>
            <person name="Op Den Camp H."/>
            <person name="Overmann J."/>
            <person name="Amann R."/>
            <person name="Jetten M.S.M."/>
            <person name="Mascher T."/>
            <person name="Medema M.H."/>
            <person name="Devos D.P."/>
            <person name="Kaster A.-K."/>
            <person name="Ovreas L."/>
            <person name="Rohde M."/>
            <person name="Galperin M.Y."/>
            <person name="Jogler C."/>
        </authorList>
    </citation>
    <scope>NUCLEOTIDE SEQUENCE [LARGE SCALE GENOMIC DNA]</scope>
    <source>
        <strain evidence="2 3">Pla123a</strain>
    </source>
</reference>
<dbReference type="AlphaFoldDB" id="A0A5C5YMI3"/>
<gene>
    <name evidence="2" type="ORF">Pla123a_29230</name>
</gene>
<sequence>MAVNQRAAYTLVELVLSMAAASVLMGGLAASLFLTLEACEGQPAAAAATQAAGVQAEMLRDLGRATGFTTRTASTVTFTVPDEDDDGVEETLTYAYDSAAGTLSLTRQGFTASLLTGVTDSTFGYLSRDRTGAAPTPTPYDTGDWGMRWYVGFEGFAEVSGKNVSSIAVPVPVGVESGELLISVVVTNSDEVATPPAGGGWIEIDQEVHSSSEITLAVWWKIAEAFEPLDYTFSTSASHQFYGWIMRFSRYDRDNPFNAVSSVQDGSASSTPASPAVVSTVERTMILRIGAFDDDDITTGDPGLSGHRIVTMGASGSGSKSCSGGAGFVYQDEAADSGSADFNLNASEESLTITIAIAPE</sequence>
<dbReference type="EMBL" id="SJPO01000006">
    <property type="protein sequence ID" value="TWT76134.1"/>
    <property type="molecule type" value="Genomic_DNA"/>
</dbReference>
<dbReference type="RefSeq" id="WP_146588118.1">
    <property type="nucleotide sequence ID" value="NZ_SJPO01000006.1"/>
</dbReference>
<keyword evidence="1" id="KW-0812">Transmembrane</keyword>
<keyword evidence="3" id="KW-1185">Reference proteome</keyword>
<dbReference type="OrthoDB" id="239917at2"/>
<protein>
    <submittedName>
        <fullName evidence="2">Uncharacterized protein</fullName>
    </submittedName>
</protein>
<comment type="caution">
    <text evidence="2">The sequence shown here is derived from an EMBL/GenBank/DDBJ whole genome shotgun (WGS) entry which is preliminary data.</text>
</comment>
<proteinExistence type="predicted"/>
<keyword evidence="1" id="KW-0472">Membrane</keyword>
<organism evidence="2 3">
    <name type="scientific">Posidoniimonas polymericola</name>
    <dbReference type="NCBI Taxonomy" id="2528002"/>
    <lineage>
        <taxon>Bacteria</taxon>
        <taxon>Pseudomonadati</taxon>
        <taxon>Planctomycetota</taxon>
        <taxon>Planctomycetia</taxon>
        <taxon>Pirellulales</taxon>
        <taxon>Lacipirellulaceae</taxon>
        <taxon>Posidoniimonas</taxon>
    </lineage>
</organism>
<feature type="transmembrane region" description="Helical" evidence="1">
    <location>
        <begin position="12"/>
        <end position="34"/>
    </location>
</feature>
<keyword evidence="1" id="KW-1133">Transmembrane helix</keyword>
<name>A0A5C5YMI3_9BACT</name>
<dbReference type="Proteomes" id="UP000318478">
    <property type="component" value="Unassembled WGS sequence"/>
</dbReference>